<sequence>MKRIWIGALGLCCLLLGACASQQPVQLNYSPDRWAESCTGEVQLEPMHDARKETQFIVREGKVLKTDRDVPGWIQSALRDELELRGCRVVSPQVHDGPFSQPYRLGGTLYEARLRTSYLKQQLVLKFQITLEQGERKIFDKTYRGAWDTTDLPTQATLQELLSSSLEDMMKDVMADVSHVMQKK</sequence>
<accession>A0A1T4VJJ4</accession>
<organism evidence="2 3">
    <name type="scientific">Desulfobaculum bizertense DSM 18034</name>
    <dbReference type="NCBI Taxonomy" id="1121442"/>
    <lineage>
        <taxon>Bacteria</taxon>
        <taxon>Pseudomonadati</taxon>
        <taxon>Thermodesulfobacteriota</taxon>
        <taxon>Desulfovibrionia</taxon>
        <taxon>Desulfovibrionales</taxon>
        <taxon>Desulfovibrionaceae</taxon>
        <taxon>Desulfobaculum</taxon>
    </lineage>
</organism>
<dbReference type="Proteomes" id="UP000189733">
    <property type="component" value="Unassembled WGS sequence"/>
</dbReference>
<evidence type="ECO:0000313" key="3">
    <source>
        <dbReference type="Proteomes" id="UP000189733"/>
    </source>
</evidence>
<name>A0A1T4VJJ4_9BACT</name>
<dbReference type="PROSITE" id="PS51257">
    <property type="entry name" value="PROKAR_LIPOPROTEIN"/>
    <property type="match status" value="1"/>
</dbReference>
<dbReference type="AlphaFoldDB" id="A0A1T4VJJ4"/>
<evidence type="ECO:0000256" key="1">
    <source>
        <dbReference type="SAM" id="SignalP"/>
    </source>
</evidence>
<evidence type="ECO:0000313" key="2">
    <source>
        <dbReference type="EMBL" id="SKA65144.1"/>
    </source>
</evidence>
<dbReference type="RefSeq" id="WP_078683783.1">
    <property type="nucleotide sequence ID" value="NZ_FUYA01000001.1"/>
</dbReference>
<keyword evidence="3" id="KW-1185">Reference proteome</keyword>
<feature type="signal peptide" evidence="1">
    <location>
        <begin position="1"/>
        <end position="20"/>
    </location>
</feature>
<reference evidence="2 3" key="1">
    <citation type="submission" date="2017-02" db="EMBL/GenBank/DDBJ databases">
        <authorList>
            <person name="Peterson S.W."/>
        </authorList>
    </citation>
    <scope>NUCLEOTIDE SEQUENCE [LARGE SCALE GENOMIC DNA]</scope>
    <source>
        <strain evidence="2 3">DSM 18034</strain>
    </source>
</reference>
<dbReference type="OrthoDB" id="5452334at2"/>
<protein>
    <recommendedName>
        <fullName evidence="4">ABC-type transport auxiliary lipoprotein component domain-containing protein</fullName>
    </recommendedName>
</protein>
<gene>
    <name evidence="2" type="ORF">SAMN02745702_00477</name>
</gene>
<dbReference type="EMBL" id="FUYA01000001">
    <property type="protein sequence ID" value="SKA65144.1"/>
    <property type="molecule type" value="Genomic_DNA"/>
</dbReference>
<evidence type="ECO:0008006" key="4">
    <source>
        <dbReference type="Google" id="ProtNLM"/>
    </source>
</evidence>
<proteinExistence type="predicted"/>
<feature type="chain" id="PRO_5013318474" description="ABC-type transport auxiliary lipoprotein component domain-containing protein" evidence="1">
    <location>
        <begin position="21"/>
        <end position="184"/>
    </location>
</feature>
<keyword evidence="1" id="KW-0732">Signal</keyword>